<evidence type="ECO:0000313" key="1">
    <source>
        <dbReference type="EMBL" id="RXM97962.1"/>
    </source>
</evidence>
<sequence length="119" mass="12646">MLDLKPGRSCKRGWETLPPAFPCRLGSQSGSSICGRSLVAVGRRSLLTAGAIVGRRHLWLCPLLMTAGLIGHYDPARAAGAGHGVATVTIAGLLPCQVKLGGQLVYLLDELWNDPDRPF</sequence>
<gene>
    <name evidence="1" type="ORF">EOD39_13749</name>
</gene>
<dbReference type="EMBL" id="SCEB01000869">
    <property type="protein sequence ID" value="RXM97962.1"/>
    <property type="molecule type" value="Genomic_DNA"/>
</dbReference>
<dbReference type="AlphaFoldDB" id="A0A662YNG5"/>
<name>A0A662YNG5_ACIRT</name>
<evidence type="ECO:0000313" key="2">
    <source>
        <dbReference type="Proteomes" id="UP000289886"/>
    </source>
</evidence>
<proteinExistence type="predicted"/>
<organism evidence="1 2">
    <name type="scientific">Acipenser ruthenus</name>
    <name type="common">Sterlet sturgeon</name>
    <dbReference type="NCBI Taxonomy" id="7906"/>
    <lineage>
        <taxon>Eukaryota</taxon>
        <taxon>Metazoa</taxon>
        <taxon>Chordata</taxon>
        <taxon>Craniata</taxon>
        <taxon>Vertebrata</taxon>
        <taxon>Euteleostomi</taxon>
        <taxon>Actinopterygii</taxon>
        <taxon>Chondrostei</taxon>
        <taxon>Acipenseriformes</taxon>
        <taxon>Acipenseridae</taxon>
        <taxon>Acipenser</taxon>
    </lineage>
</organism>
<accession>A0A662YNG5</accession>
<protein>
    <submittedName>
        <fullName evidence="1">Uncharacterized protein</fullName>
    </submittedName>
</protein>
<keyword evidence="2" id="KW-1185">Reference proteome</keyword>
<reference evidence="1 2" key="1">
    <citation type="submission" date="2019-01" db="EMBL/GenBank/DDBJ databases">
        <title>Draft Genome and Complete Hox-Cluster Characterization of the Sterlet Sturgeon (Acipenser ruthenus).</title>
        <authorList>
            <person name="Wei Q."/>
        </authorList>
    </citation>
    <scope>NUCLEOTIDE SEQUENCE [LARGE SCALE GENOMIC DNA]</scope>
    <source>
        <strain evidence="1">WHYD16114868_AA</strain>
        <tissue evidence="1">Blood</tissue>
    </source>
</reference>
<comment type="caution">
    <text evidence="1">The sequence shown here is derived from an EMBL/GenBank/DDBJ whole genome shotgun (WGS) entry which is preliminary data.</text>
</comment>
<dbReference type="Proteomes" id="UP000289886">
    <property type="component" value="Unassembled WGS sequence"/>
</dbReference>